<evidence type="ECO:0000256" key="8">
    <source>
        <dbReference type="SAM" id="Phobius"/>
    </source>
</evidence>
<evidence type="ECO:0000313" key="9">
    <source>
        <dbReference type="EMBL" id="KAE9541861.1"/>
    </source>
</evidence>
<keyword evidence="8" id="KW-0472">Membrane</keyword>
<proteinExistence type="inferred from homology"/>
<dbReference type="Gene3D" id="3.40.50.150">
    <property type="entry name" value="Vaccinia Virus protein VP39"/>
    <property type="match status" value="2"/>
</dbReference>
<evidence type="ECO:0000256" key="3">
    <source>
        <dbReference type="ARBA" id="ARBA00047418"/>
    </source>
</evidence>
<keyword evidence="8" id="KW-1133">Transmembrane helix</keyword>
<gene>
    <name evidence="9" type="ORF">AGLY_003852</name>
</gene>
<comment type="catalytic activity">
    <reaction evidence="3">
        <text>a 5'-end (N(2),N(7)-dimethyl 5'-triphosphoguanosine)-ribonucleoside in snoRNA + S-adenosyl-L-methionine = a 5'-end (N(2),N(2),N(7)-trimethyl 5'-triphosphoguanosine)-ribonucleoside in snoRNA + S-adenosyl-L-homocysteine + H(+)</text>
        <dbReference type="Rhea" id="RHEA:78507"/>
        <dbReference type="Rhea" id="RHEA-COMP:19088"/>
        <dbReference type="Rhea" id="RHEA-COMP:19090"/>
        <dbReference type="ChEBI" id="CHEBI:15378"/>
        <dbReference type="ChEBI" id="CHEBI:57856"/>
        <dbReference type="ChEBI" id="CHEBI:59789"/>
        <dbReference type="ChEBI" id="CHEBI:167623"/>
        <dbReference type="ChEBI" id="CHEBI:172880"/>
    </reaction>
    <physiologicalReaction direction="left-to-right" evidence="3">
        <dbReference type="Rhea" id="RHEA:78508"/>
    </physiologicalReaction>
</comment>
<dbReference type="Proteomes" id="UP000475862">
    <property type="component" value="Unassembled WGS sequence"/>
</dbReference>
<sequence>MMIKCIQIMHHRYTIIILIKNTIPDMVQKLILHKAKMTRKNIISENILSFKLVIKELRVMGVRIQSLKSIALHKKTHHFYQNEQIPVKYWSMRHMLFPKFDNGIQLDLGFYSVCPDVLSYHTVKHCKNNIVLDPFCGVGGNIIQLTMICIKDIIITMQYNIYTLSSERMCCRPTKIGFSAHLLTSLYHRETSFDSREMQEDAQNQRVLSLNRTIICFNKIIYLVIVVDIDPNKIKIAHHNAEIYGVTDKIEFIVGDIFLIYSKLKTSVVYMSLPWGGPGYSLSKSYSIKTMCNDHVEGGLSIFDIVKNIASNIEFHMPKYTNILECVLLAKEFGKVYVCFIKNLITNFIKLEKNNTITKYLKMISYPIQFYIHVLGEKCLDFPQRFLDLDSYISHFSQACSLLMLFILIITFISFADKSSQKLSSWKLGFVISRSETTETHHIHIFKIDNRRSL</sequence>
<dbReference type="SUPFAM" id="SSF53335">
    <property type="entry name" value="S-adenosyl-L-methionine-dependent methyltransferases"/>
    <property type="match status" value="1"/>
</dbReference>
<dbReference type="GO" id="GO:0071164">
    <property type="term" value="F:RNA cap trimethylguanosine synthase activity"/>
    <property type="evidence" value="ECO:0007669"/>
    <property type="project" value="TreeGrafter"/>
</dbReference>
<comment type="similarity">
    <text evidence="2">Belongs to the methyltransferase superfamily. Trimethylguanosine synthase family.</text>
</comment>
<dbReference type="InterPro" id="IPR019012">
    <property type="entry name" value="RNA_cap_Gua-N2-MeTrfase"/>
</dbReference>
<feature type="transmembrane region" description="Helical" evidence="8">
    <location>
        <begin position="396"/>
        <end position="416"/>
    </location>
</feature>
<dbReference type="EMBL" id="VYZN01000012">
    <property type="protein sequence ID" value="KAE9541861.1"/>
    <property type="molecule type" value="Genomic_DNA"/>
</dbReference>
<dbReference type="GO" id="GO:0005634">
    <property type="term" value="C:nucleus"/>
    <property type="evidence" value="ECO:0007669"/>
    <property type="project" value="TreeGrafter"/>
</dbReference>
<dbReference type="OrthoDB" id="6619622at2759"/>
<comment type="catalytic activity">
    <reaction evidence="5">
        <text>a 5'-end (N(2),N(7)-dimethyl 5'-triphosphoguanosine)-ribonucleoside in snRNA + S-adenosyl-L-methionine = a 5'-end (N(2),N(2),N(7)-trimethyl 5'-triphosphoguanosine)-ribonucleoside in snRNA + S-adenosyl-L-homocysteine + H(+)</text>
        <dbReference type="Rhea" id="RHEA:78479"/>
        <dbReference type="Rhea" id="RHEA-COMP:19087"/>
        <dbReference type="Rhea" id="RHEA-COMP:19089"/>
        <dbReference type="ChEBI" id="CHEBI:15378"/>
        <dbReference type="ChEBI" id="CHEBI:57856"/>
        <dbReference type="ChEBI" id="CHEBI:59789"/>
        <dbReference type="ChEBI" id="CHEBI:167623"/>
        <dbReference type="ChEBI" id="CHEBI:172880"/>
    </reaction>
    <physiologicalReaction direction="left-to-right" evidence="5">
        <dbReference type="Rhea" id="RHEA:78480"/>
    </physiologicalReaction>
</comment>
<name>A0A6G0TZW1_APHGL</name>
<evidence type="ECO:0000256" key="1">
    <source>
        <dbReference type="ARBA" id="ARBA00018517"/>
    </source>
</evidence>
<evidence type="ECO:0000256" key="7">
    <source>
        <dbReference type="ARBA" id="ARBA00049790"/>
    </source>
</evidence>
<keyword evidence="10" id="KW-1185">Reference proteome</keyword>
<reference evidence="9 10" key="1">
    <citation type="submission" date="2019-08" db="EMBL/GenBank/DDBJ databases">
        <title>The genome of the soybean aphid Biotype 1, its phylome, world population structure and adaptation to the North American continent.</title>
        <authorList>
            <person name="Giordano R."/>
            <person name="Donthu R.K."/>
            <person name="Hernandez A.G."/>
            <person name="Wright C.L."/>
            <person name="Zimin A.V."/>
        </authorList>
    </citation>
    <scope>NUCLEOTIDE SEQUENCE [LARGE SCALE GENOMIC DNA]</scope>
    <source>
        <tissue evidence="9">Whole aphids</tissue>
    </source>
</reference>
<protein>
    <recommendedName>
        <fullName evidence="1">Trimethylguanosine synthase</fullName>
    </recommendedName>
    <alternativeName>
        <fullName evidence="7">Cap-specific guanine-N(2) methyltransferase</fullName>
    </alternativeName>
</protein>
<organism evidence="9 10">
    <name type="scientific">Aphis glycines</name>
    <name type="common">Soybean aphid</name>
    <dbReference type="NCBI Taxonomy" id="307491"/>
    <lineage>
        <taxon>Eukaryota</taxon>
        <taxon>Metazoa</taxon>
        <taxon>Ecdysozoa</taxon>
        <taxon>Arthropoda</taxon>
        <taxon>Hexapoda</taxon>
        <taxon>Insecta</taxon>
        <taxon>Pterygota</taxon>
        <taxon>Neoptera</taxon>
        <taxon>Paraneoptera</taxon>
        <taxon>Hemiptera</taxon>
        <taxon>Sternorrhyncha</taxon>
        <taxon>Aphidomorpha</taxon>
        <taxon>Aphidoidea</taxon>
        <taxon>Aphididae</taxon>
        <taxon>Aphidini</taxon>
        <taxon>Aphis</taxon>
        <taxon>Aphis</taxon>
    </lineage>
</organism>
<dbReference type="Pfam" id="PF09445">
    <property type="entry name" value="Methyltransf_15"/>
    <property type="match status" value="1"/>
</dbReference>
<comment type="catalytic activity">
    <reaction evidence="4">
        <text>a 5'-end (N(7)-methyl 5'-triphosphoguanosine)-ribonucleoside in snoRNA + S-adenosyl-L-methionine = a 5'-end (N(2),N(7)-dimethyl 5'-triphosphoguanosine)-ribonucleoside in snoRNA + S-adenosyl-L-homocysteine + H(+)</text>
        <dbReference type="Rhea" id="RHEA:78475"/>
        <dbReference type="Rhea" id="RHEA-COMP:19086"/>
        <dbReference type="Rhea" id="RHEA-COMP:19088"/>
        <dbReference type="ChEBI" id="CHEBI:15378"/>
        <dbReference type="ChEBI" id="CHEBI:57856"/>
        <dbReference type="ChEBI" id="CHEBI:59789"/>
        <dbReference type="ChEBI" id="CHEBI:156461"/>
        <dbReference type="ChEBI" id="CHEBI:172880"/>
    </reaction>
    <physiologicalReaction direction="left-to-right" evidence="4">
        <dbReference type="Rhea" id="RHEA:78476"/>
    </physiologicalReaction>
</comment>
<accession>A0A6G0TZW1</accession>
<evidence type="ECO:0000256" key="4">
    <source>
        <dbReference type="ARBA" id="ARBA00048740"/>
    </source>
</evidence>
<evidence type="ECO:0000256" key="6">
    <source>
        <dbReference type="ARBA" id="ARBA00049075"/>
    </source>
</evidence>
<evidence type="ECO:0000313" key="10">
    <source>
        <dbReference type="Proteomes" id="UP000475862"/>
    </source>
</evidence>
<dbReference type="InterPro" id="IPR029063">
    <property type="entry name" value="SAM-dependent_MTases_sf"/>
</dbReference>
<evidence type="ECO:0000256" key="5">
    <source>
        <dbReference type="ARBA" id="ARBA00048763"/>
    </source>
</evidence>
<dbReference type="PANTHER" id="PTHR14741:SF32">
    <property type="entry name" value="TRIMETHYLGUANOSINE SYNTHASE"/>
    <property type="match status" value="1"/>
</dbReference>
<comment type="caution">
    <text evidence="9">The sequence shown here is derived from an EMBL/GenBank/DDBJ whole genome shotgun (WGS) entry which is preliminary data.</text>
</comment>
<dbReference type="AlphaFoldDB" id="A0A6G0TZW1"/>
<evidence type="ECO:0000256" key="2">
    <source>
        <dbReference type="ARBA" id="ARBA00025783"/>
    </source>
</evidence>
<comment type="catalytic activity">
    <reaction evidence="6">
        <text>a 5'-end (N(7)-methyl 5'-triphosphoguanosine)-ribonucleoside in snRNA + S-adenosyl-L-methionine = a 5'-end (N(2),N(7)-dimethyl 5'-triphosphoguanosine)-ribonucleoside in snRNA + S-adenosyl-L-homocysteine + H(+)</text>
        <dbReference type="Rhea" id="RHEA:78471"/>
        <dbReference type="Rhea" id="RHEA-COMP:19085"/>
        <dbReference type="Rhea" id="RHEA-COMP:19087"/>
        <dbReference type="ChEBI" id="CHEBI:15378"/>
        <dbReference type="ChEBI" id="CHEBI:57856"/>
        <dbReference type="ChEBI" id="CHEBI:59789"/>
        <dbReference type="ChEBI" id="CHEBI:156461"/>
        <dbReference type="ChEBI" id="CHEBI:172880"/>
    </reaction>
    <physiologicalReaction direction="left-to-right" evidence="6">
        <dbReference type="Rhea" id="RHEA:78472"/>
    </physiologicalReaction>
</comment>
<dbReference type="PANTHER" id="PTHR14741">
    <property type="entry name" value="S-ADENOSYLMETHIONINE-DEPENDENT METHYLTRANSFERASE RELATED"/>
    <property type="match status" value="1"/>
</dbReference>
<keyword evidence="8" id="KW-0812">Transmembrane</keyword>